<evidence type="ECO:0000313" key="1">
    <source>
        <dbReference type="EMBL" id="CAG8543102.1"/>
    </source>
</evidence>
<dbReference type="Proteomes" id="UP000789396">
    <property type="component" value="Unassembled WGS sequence"/>
</dbReference>
<dbReference type="EMBL" id="CAJVPZ010004246">
    <property type="protein sequence ID" value="CAG8543102.1"/>
    <property type="molecule type" value="Genomic_DNA"/>
</dbReference>
<reference evidence="1" key="1">
    <citation type="submission" date="2021-06" db="EMBL/GenBank/DDBJ databases">
        <authorList>
            <person name="Kallberg Y."/>
            <person name="Tangrot J."/>
            <person name="Rosling A."/>
        </authorList>
    </citation>
    <scope>NUCLEOTIDE SEQUENCE</scope>
    <source>
        <strain evidence="1">IN212</strain>
    </source>
</reference>
<dbReference type="InterPro" id="IPR036361">
    <property type="entry name" value="SAP_dom_sf"/>
</dbReference>
<dbReference type="OrthoDB" id="2464888at2759"/>
<dbReference type="Gene3D" id="1.10.720.30">
    <property type="entry name" value="SAP domain"/>
    <property type="match status" value="1"/>
</dbReference>
<name>A0A9N9FMB9_9GLOM</name>
<gene>
    <name evidence="1" type="ORF">RFULGI_LOCUS4310</name>
</gene>
<sequence length="154" mass="17909">MSLSRESHNLQVGNEKTLQLQENLTIEWNRLRVTDLRVMCSKCNIPTDSTKAELISCLEDLWSVPEKDFNIQKLDKGRAGEWNSSEDFDDERPLPSDEVMEQNYAFLSYMENRLEQKLEKKLENSLSKYDAVCEVGTMLQKAIQEDSKKKVMKV</sequence>
<accession>A0A9N9FMB9</accession>
<keyword evidence="2" id="KW-1185">Reference proteome</keyword>
<proteinExistence type="predicted"/>
<organism evidence="1 2">
    <name type="scientific">Racocetra fulgida</name>
    <dbReference type="NCBI Taxonomy" id="60492"/>
    <lineage>
        <taxon>Eukaryota</taxon>
        <taxon>Fungi</taxon>
        <taxon>Fungi incertae sedis</taxon>
        <taxon>Mucoromycota</taxon>
        <taxon>Glomeromycotina</taxon>
        <taxon>Glomeromycetes</taxon>
        <taxon>Diversisporales</taxon>
        <taxon>Gigasporaceae</taxon>
        <taxon>Racocetra</taxon>
    </lineage>
</organism>
<protein>
    <submittedName>
        <fullName evidence="1">2465_t:CDS:1</fullName>
    </submittedName>
</protein>
<dbReference type="AlphaFoldDB" id="A0A9N9FMB9"/>
<comment type="caution">
    <text evidence="1">The sequence shown here is derived from an EMBL/GenBank/DDBJ whole genome shotgun (WGS) entry which is preliminary data.</text>
</comment>
<evidence type="ECO:0000313" key="2">
    <source>
        <dbReference type="Proteomes" id="UP000789396"/>
    </source>
</evidence>